<dbReference type="GO" id="GO:0016020">
    <property type="term" value="C:membrane"/>
    <property type="evidence" value="ECO:0007669"/>
    <property type="project" value="UniProtKB-SubCell"/>
</dbReference>
<feature type="transmembrane region" description="Helical" evidence="7">
    <location>
        <begin position="52"/>
        <end position="71"/>
    </location>
</feature>
<evidence type="ECO:0000256" key="3">
    <source>
        <dbReference type="ARBA" id="ARBA00022692"/>
    </source>
</evidence>
<dbReference type="EMBL" id="CAUOFW020001964">
    <property type="protein sequence ID" value="CAK9149943.1"/>
    <property type="molecule type" value="Genomic_DNA"/>
</dbReference>
<dbReference type="Proteomes" id="UP001642360">
    <property type="component" value="Unassembled WGS sequence"/>
</dbReference>
<feature type="compositionally biased region" description="Basic and acidic residues" evidence="6">
    <location>
        <begin position="617"/>
        <end position="631"/>
    </location>
</feature>
<dbReference type="InterPro" id="IPR017187">
    <property type="entry name" value="EIN2"/>
</dbReference>
<feature type="transmembrane region" description="Helical" evidence="7">
    <location>
        <begin position="120"/>
        <end position="144"/>
    </location>
</feature>
<feature type="transmembrane region" description="Helical" evidence="7">
    <location>
        <begin position="439"/>
        <end position="458"/>
    </location>
</feature>
<dbReference type="InterPro" id="IPR001046">
    <property type="entry name" value="NRAMP_fam"/>
</dbReference>
<accession>A0ABC8RY91</accession>
<feature type="transmembrane region" description="Helical" evidence="7">
    <location>
        <begin position="237"/>
        <end position="256"/>
    </location>
</feature>
<comment type="subcellular location">
    <subcellularLocation>
        <location evidence="1">Membrane</location>
        <topology evidence="1">Multi-pass membrane protein</topology>
    </subcellularLocation>
</comment>
<dbReference type="PIRSF" id="PIRSF037378">
    <property type="entry name" value="EIN2"/>
    <property type="match status" value="1"/>
</dbReference>
<proteinExistence type="inferred from homology"/>
<dbReference type="PANTHER" id="PTHR11706:SF75">
    <property type="entry name" value="ETHYLENE-INSENSITIVE PROTEIN 2"/>
    <property type="match status" value="1"/>
</dbReference>
<evidence type="ECO:0000256" key="2">
    <source>
        <dbReference type="ARBA" id="ARBA00009965"/>
    </source>
</evidence>
<feature type="transmembrane region" description="Helical" evidence="7">
    <location>
        <begin position="396"/>
        <end position="418"/>
    </location>
</feature>
<evidence type="ECO:0000256" key="6">
    <source>
        <dbReference type="SAM" id="MobiDB-lite"/>
    </source>
</evidence>
<evidence type="ECO:0000256" key="5">
    <source>
        <dbReference type="ARBA" id="ARBA00023136"/>
    </source>
</evidence>
<comment type="similarity">
    <text evidence="2">Belongs to the NRAMP (TC 2.A.55) family.</text>
</comment>
<evidence type="ECO:0000256" key="1">
    <source>
        <dbReference type="ARBA" id="ARBA00004141"/>
    </source>
</evidence>
<dbReference type="Pfam" id="PF01566">
    <property type="entry name" value="Nramp"/>
    <property type="match status" value="1"/>
</dbReference>
<keyword evidence="3 7" id="KW-0812">Transmembrane</keyword>
<feature type="transmembrane region" description="Helical" evidence="7">
    <location>
        <begin position="197"/>
        <end position="216"/>
    </location>
</feature>
<name>A0ABC8RY91_9AQUA</name>
<protein>
    <recommendedName>
        <fullName evidence="10">Ethylene-insensitive protein 2</fullName>
    </recommendedName>
</protein>
<evidence type="ECO:0000313" key="9">
    <source>
        <dbReference type="Proteomes" id="UP001642360"/>
    </source>
</evidence>
<evidence type="ECO:0008006" key="10">
    <source>
        <dbReference type="Google" id="ProtNLM"/>
    </source>
</evidence>
<keyword evidence="5 7" id="KW-0472">Membrane</keyword>
<reference evidence="8 9" key="1">
    <citation type="submission" date="2024-02" db="EMBL/GenBank/DDBJ databases">
        <authorList>
            <person name="Vignale AGUSTIN F."/>
            <person name="Sosa J E."/>
            <person name="Modenutti C."/>
        </authorList>
    </citation>
    <scope>NUCLEOTIDE SEQUENCE [LARGE SCALE GENOMIC DNA]</scope>
</reference>
<gene>
    <name evidence="8" type="ORF">ILEXP_LOCUS18050</name>
</gene>
<feature type="transmembrane region" description="Helical" evidence="7">
    <location>
        <begin position="287"/>
        <end position="307"/>
    </location>
</feature>
<organism evidence="8 9">
    <name type="scientific">Ilex paraguariensis</name>
    <name type="common">yerba mate</name>
    <dbReference type="NCBI Taxonomy" id="185542"/>
    <lineage>
        <taxon>Eukaryota</taxon>
        <taxon>Viridiplantae</taxon>
        <taxon>Streptophyta</taxon>
        <taxon>Embryophyta</taxon>
        <taxon>Tracheophyta</taxon>
        <taxon>Spermatophyta</taxon>
        <taxon>Magnoliopsida</taxon>
        <taxon>eudicotyledons</taxon>
        <taxon>Gunneridae</taxon>
        <taxon>Pentapetalae</taxon>
        <taxon>asterids</taxon>
        <taxon>campanulids</taxon>
        <taxon>Aquifoliales</taxon>
        <taxon>Aquifoliaceae</taxon>
        <taxon>Ilex</taxon>
    </lineage>
</organism>
<feature type="transmembrane region" description="Helical" evidence="7">
    <location>
        <begin position="92"/>
        <end position="114"/>
    </location>
</feature>
<feature type="transmembrane region" description="Helical" evidence="7">
    <location>
        <begin position="353"/>
        <end position="376"/>
    </location>
</feature>
<keyword evidence="9" id="KW-1185">Reference proteome</keyword>
<sequence>MDTDSPSTNHQPNFHKRLCHAVAPVLLVAIGYVDPGKWTAAVEGGARFGFDLITLMLTFNFAAILCHYLCSRIAVVTGRGLAQICGEEYDKVTCIFLGVQAELSMITLDLTMILGTAHGFNLLLGMDLFTCTLLTAIDAVLFPVFATLQESAKLKFLCICMASCILLSYAFGVIISLPEIPTAMDGTLTKLSGESVFALMSLLGASIMPHTFYLHSSIVEQNQGPTNASKASLCNDHFLAILCIFSGIFLVNYLLINSAANVFYSTGLVLLTFQDSFSLMDQVVRSSIAPFALIIVMVFSNQLTALTWNVGRQAVLHDLFRMDIPGWLHHATIRIIALVAALYSVWKSGAEGIYQMLIFTQVVVALVLPSSVIPLFRVASSQSVMGVHKVSQFGEFLALTTFIGMLGLNIIFVTEMIFGNSDWVSNLRWSMGNSTPISYVVLLVIAFVSLGLMLWLAATPLKSASSKVDAQAWSWEMQNFVPESSAERIKHDLSETRYHIGESTQWKEPPLVFEKYLGSHQDLSTSSPDLNLPERLFDADSVSHLTTIEEKYSGRDYSSPSVCLQEESESKVEKVLVPTISNKVSEGEVLDVSITNTESVGLVEKILRIEGDLQTENHEVGDTWKPEESSKEVSGGSPSLTSEGPGSFRSLSGKSDDVGSGSGSLSRLAGLGRTARRQLTTILDEFWGQLFDFYGQETKEARAKKLVASLGLYVKVDLKSASGSLKVDNNGKECSGCFPYVGERVSDSVINSSLYESQQSSYGAQRGLSSISNPMQLLNAQNSAIDPGERRYSTLRVPPSSNAYDEQPATIHGYQFASYLSRLGKERSFDYLNGQMESLTPKSRPLLTSNCVDPLAHALRRKPQNGASLIKPPGFPDLPVARSSLLQSERPFYGLSSPEPTENASNTVSAKKYYSLPDISGLYIPHREPSLSDRSSQQDGPMAYWSSVSRAINERSLYSNTSSKVGAALSFGEFSPSKVCRDVFSPQFSSNSDTGSLWSRQPFEQFGVADKTRSVEGARVGESQSSITEETAFDIDLEAKLLQSFRHCILKLLKLEGSDWLFRQNDGADEDLIDRVAARERFIYEFETREMNHLVHMGDAQFSSGRKPGSALRNDESDNTKFLVTSVPRCGEGCIWRLDLIISFGVWCIHRVLELSLMESRPELWGKYTCVLNRLQGIIDVAFLKPRSPMVPCFCLQIPVAYQQRSSPPISNGSLPPPARQGRGKCTTAAMLLDIVKDVEIAISCRKGRAGTAAGDVAFPKGKENLSSVLKRYKRRLSSKSVGTRDGGPGLRKVPASAYGS</sequence>
<feature type="region of interest" description="Disordered" evidence="6">
    <location>
        <begin position="1277"/>
        <end position="1301"/>
    </location>
</feature>
<dbReference type="NCBIfam" id="NF037982">
    <property type="entry name" value="Nramp_1"/>
    <property type="match status" value="1"/>
</dbReference>
<evidence type="ECO:0000256" key="7">
    <source>
        <dbReference type="SAM" id="Phobius"/>
    </source>
</evidence>
<comment type="caution">
    <text evidence="8">The sequence shown here is derived from an EMBL/GenBank/DDBJ whole genome shotgun (WGS) entry which is preliminary data.</text>
</comment>
<evidence type="ECO:0000256" key="4">
    <source>
        <dbReference type="ARBA" id="ARBA00022989"/>
    </source>
</evidence>
<evidence type="ECO:0000313" key="8">
    <source>
        <dbReference type="EMBL" id="CAK9149943.1"/>
    </source>
</evidence>
<feature type="transmembrane region" description="Helical" evidence="7">
    <location>
        <begin position="156"/>
        <end position="177"/>
    </location>
</feature>
<dbReference type="PRINTS" id="PR00447">
    <property type="entry name" value="NATRESASSCMP"/>
</dbReference>
<keyword evidence="4 7" id="KW-1133">Transmembrane helix</keyword>
<feature type="region of interest" description="Disordered" evidence="6">
    <location>
        <begin position="617"/>
        <end position="666"/>
    </location>
</feature>
<dbReference type="PANTHER" id="PTHR11706">
    <property type="entry name" value="SOLUTE CARRIER PROTEIN FAMILY 11 MEMBER"/>
    <property type="match status" value="1"/>
</dbReference>